<evidence type="ECO:0000256" key="4">
    <source>
        <dbReference type="ARBA" id="ARBA00022692"/>
    </source>
</evidence>
<dbReference type="Pfam" id="PF07690">
    <property type="entry name" value="MFS_1"/>
    <property type="match status" value="1"/>
</dbReference>
<dbReference type="Proteomes" id="UP000199416">
    <property type="component" value="Unassembled WGS sequence"/>
</dbReference>
<dbReference type="OrthoDB" id="5182707at2"/>
<keyword evidence="2" id="KW-0813">Transport</keyword>
<name>A0A1G6NUZ9_9ACTN</name>
<keyword evidence="6 7" id="KW-0472">Membrane</keyword>
<evidence type="ECO:0000256" key="3">
    <source>
        <dbReference type="ARBA" id="ARBA00022475"/>
    </source>
</evidence>
<keyword evidence="3" id="KW-1003">Cell membrane</keyword>
<evidence type="ECO:0000256" key="5">
    <source>
        <dbReference type="ARBA" id="ARBA00022989"/>
    </source>
</evidence>
<keyword evidence="4 7" id="KW-0812">Transmembrane</keyword>
<dbReference type="RefSeq" id="WP_091365958.1">
    <property type="nucleotide sequence ID" value="NZ_FMZF01000003.1"/>
</dbReference>
<gene>
    <name evidence="9" type="ORF">SAMN05660690_2256</name>
</gene>
<sequence>MRSTRGAPSRPAVLAVSTLAMGLGAAPMPIVGYLGAALRADLGLTGAQLGLVVGLFYGATGVTSLLGSRLVDRLGARWWVAGDQALTAAGLAGAALVGSFPALLVASLVTGCGYAFVNAGTSVAVTSASRPDQAAAAVAVKTAGIPGLLTVVALAGPPAAGVVGWRGVVLVLAGLAAVNAVLALLWVPSRRPAPGPAGDSGPAPLPRGFGWVLLAATCFVVGTNPLSSFLVVSLVDGGVSPVTAGLVSAAGTGAGTVAMVVVARRSDRRGPLPRAATAARVCLVGLTGTLLLWAGTHLGLAVVAVGAVAGLLCAMVGAGFAHAVTVDRAPHAVGRATAVMSCGYYLGALVSPLAFGALADLTGGYDVPWAVTAAAMAVAVASYAVVQRRVPPAVAVPPTAPVAVRR</sequence>
<feature type="transmembrane region" description="Helical" evidence="7">
    <location>
        <begin position="367"/>
        <end position="386"/>
    </location>
</feature>
<dbReference type="InterPro" id="IPR011701">
    <property type="entry name" value="MFS"/>
</dbReference>
<dbReference type="GO" id="GO:0022857">
    <property type="term" value="F:transmembrane transporter activity"/>
    <property type="evidence" value="ECO:0007669"/>
    <property type="project" value="InterPro"/>
</dbReference>
<feature type="domain" description="Major facilitator superfamily (MFS) profile" evidence="8">
    <location>
        <begin position="13"/>
        <end position="390"/>
    </location>
</feature>
<dbReference type="EMBL" id="FMZF01000003">
    <property type="protein sequence ID" value="SDC71773.1"/>
    <property type="molecule type" value="Genomic_DNA"/>
</dbReference>
<evidence type="ECO:0000256" key="6">
    <source>
        <dbReference type="ARBA" id="ARBA00023136"/>
    </source>
</evidence>
<feature type="transmembrane region" description="Helical" evidence="7">
    <location>
        <begin position="168"/>
        <end position="187"/>
    </location>
</feature>
<proteinExistence type="predicted"/>
<reference evidence="10" key="1">
    <citation type="submission" date="2016-10" db="EMBL/GenBank/DDBJ databases">
        <authorList>
            <person name="Varghese N."/>
            <person name="Submissions S."/>
        </authorList>
    </citation>
    <scope>NUCLEOTIDE SEQUENCE [LARGE SCALE GENOMIC DNA]</scope>
    <source>
        <strain evidence="10">DSM 45421</strain>
    </source>
</reference>
<feature type="transmembrane region" description="Helical" evidence="7">
    <location>
        <begin position="103"/>
        <end position="126"/>
    </location>
</feature>
<dbReference type="PANTHER" id="PTHR23517">
    <property type="entry name" value="RESISTANCE PROTEIN MDTM, PUTATIVE-RELATED-RELATED"/>
    <property type="match status" value="1"/>
</dbReference>
<feature type="transmembrane region" description="Helical" evidence="7">
    <location>
        <begin position="78"/>
        <end position="97"/>
    </location>
</feature>
<evidence type="ECO:0000256" key="7">
    <source>
        <dbReference type="SAM" id="Phobius"/>
    </source>
</evidence>
<comment type="subcellular location">
    <subcellularLocation>
        <location evidence="1">Cell membrane</location>
        <topology evidence="1">Multi-pass membrane protein</topology>
    </subcellularLocation>
</comment>
<evidence type="ECO:0000313" key="9">
    <source>
        <dbReference type="EMBL" id="SDC71773.1"/>
    </source>
</evidence>
<evidence type="ECO:0000256" key="2">
    <source>
        <dbReference type="ARBA" id="ARBA00022448"/>
    </source>
</evidence>
<dbReference type="GO" id="GO:0005886">
    <property type="term" value="C:plasma membrane"/>
    <property type="evidence" value="ECO:0007669"/>
    <property type="project" value="UniProtKB-SubCell"/>
</dbReference>
<feature type="transmembrane region" description="Helical" evidence="7">
    <location>
        <begin position="300"/>
        <end position="324"/>
    </location>
</feature>
<dbReference type="AlphaFoldDB" id="A0A1G6NUZ9"/>
<dbReference type="PROSITE" id="PS50850">
    <property type="entry name" value="MFS"/>
    <property type="match status" value="1"/>
</dbReference>
<keyword evidence="5 7" id="KW-1133">Transmembrane helix</keyword>
<feature type="transmembrane region" description="Helical" evidence="7">
    <location>
        <begin position="12"/>
        <end position="34"/>
    </location>
</feature>
<dbReference type="STRING" id="1190417.SAMN05660690_2256"/>
<keyword evidence="10" id="KW-1185">Reference proteome</keyword>
<feature type="transmembrane region" description="Helical" evidence="7">
    <location>
        <begin position="336"/>
        <end position="355"/>
    </location>
</feature>
<dbReference type="InterPro" id="IPR050171">
    <property type="entry name" value="MFS_Transporters"/>
</dbReference>
<evidence type="ECO:0000313" key="10">
    <source>
        <dbReference type="Proteomes" id="UP000199416"/>
    </source>
</evidence>
<evidence type="ECO:0000256" key="1">
    <source>
        <dbReference type="ARBA" id="ARBA00004651"/>
    </source>
</evidence>
<organism evidence="9 10">
    <name type="scientific">Geodermatophilus telluris</name>
    <dbReference type="NCBI Taxonomy" id="1190417"/>
    <lineage>
        <taxon>Bacteria</taxon>
        <taxon>Bacillati</taxon>
        <taxon>Actinomycetota</taxon>
        <taxon>Actinomycetes</taxon>
        <taxon>Geodermatophilales</taxon>
        <taxon>Geodermatophilaceae</taxon>
        <taxon>Geodermatophilus</taxon>
    </lineage>
</organism>
<evidence type="ECO:0000259" key="8">
    <source>
        <dbReference type="PROSITE" id="PS50850"/>
    </source>
</evidence>
<feature type="transmembrane region" description="Helical" evidence="7">
    <location>
        <begin position="46"/>
        <end position="66"/>
    </location>
</feature>
<feature type="transmembrane region" description="Helical" evidence="7">
    <location>
        <begin position="275"/>
        <end position="294"/>
    </location>
</feature>
<dbReference type="InterPro" id="IPR036259">
    <property type="entry name" value="MFS_trans_sf"/>
</dbReference>
<dbReference type="Gene3D" id="1.20.1250.20">
    <property type="entry name" value="MFS general substrate transporter like domains"/>
    <property type="match status" value="2"/>
</dbReference>
<feature type="transmembrane region" description="Helical" evidence="7">
    <location>
        <begin position="208"/>
        <end position="232"/>
    </location>
</feature>
<dbReference type="InterPro" id="IPR020846">
    <property type="entry name" value="MFS_dom"/>
</dbReference>
<feature type="transmembrane region" description="Helical" evidence="7">
    <location>
        <begin position="244"/>
        <end position="263"/>
    </location>
</feature>
<dbReference type="SUPFAM" id="SSF103473">
    <property type="entry name" value="MFS general substrate transporter"/>
    <property type="match status" value="1"/>
</dbReference>
<protein>
    <submittedName>
        <fullName evidence="9">Nitrate/nitrite transporter NarK</fullName>
    </submittedName>
</protein>
<feature type="transmembrane region" description="Helical" evidence="7">
    <location>
        <begin position="138"/>
        <end position="156"/>
    </location>
</feature>
<accession>A0A1G6NUZ9</accession>